<feature type="binding site" evidence="14">
    <location>
        <position position="63"/>
    </location>
    <ligand>
        <name>ATP</name>
        <dbReference type="ChEBI" id="CHEBI:30616"/>
    </ligand>
</feature>
<dbReference type="GO" id="GO:0061710">
    <property type="term" value="F:L-threonylcarbamoyladenylate synthase"/>
    <property type="evidence" value="ECO:0007669"/>
    <property type="project" value="UniProtKB-EC"/>
</dbReference>
<dbReference type="InterPro" id="IPR006070">
    <property type="entry name" value="Sua5-like_dom"/>
</dbReference>
<evidence type="ECO:0000256" key="1">
    <source>
        <dbReference type="ARBA" id="ARBA00004496"/>
    </source>
</evidence>
<dbReference type="SUPFAM" id="SSF55821">
    <property type="entry name" value="YrdC/RibB"/>
    <property type="match status" value="1"/>
</dbReference>
<dbReference type="NCBIfam" id="TIGR00057">
    <property type="entry name" value="L-threonylcarbamoyladenylate synthase"/>
    <property type="match status" value="1"/>
</dbReference>
<dbReference type="EC" id="2.7.7.87" evidence="3 13"/>
<evidence type="ECO:0000256" key="2">
    <source>
        <dbReference type="ARBA" id="ARBA00007663"/>
    </source>
</evidence>
<evidence type="ECO:0000256" key="11">
    <source>
        <dbReference type="ARBA" id="ARBA00029774"/>
    </source>
</evidence>
<evidence type="ECO:0000256" key="6">
    <source>
        <dbReference type="ARBA" id="ARBA00022679"/>
    </source>
</evidence>
<dbReference type="PANTHER" id="PTHR17490:SF16">
    <property type="entry name" value="THREONYLCARBAMOYL-AMP SYNTHASE"/>
    <property type="match status" value="1"/>
</dbReference>
<evidence type="ECO:0000256" key="3">
    <source>
        <dbReference type="ARBA" id="ARBA00012584"/>
    </source>
</evidence>
<dbReference type="InterPro" id="IPR038385">
    <property type="entry name" value="Sua5/YwlC_C"/>
</dbReference>
<evidence type="ECO:0000259" key="15">
    <source>
        <dbReference type="PROSITE" id="PS51163"/>
    </source>
</evidence>
<feature type="binding site" evidence="14">
    <location>
        <position position="227"/>
    </location>
    <ligand>
        <name>ATP</name>
        <dbReference type="ChEBI" id="CHEBI:30616"/>
    </ligand>
</feature>
<gene>
    <name evidence="16" type="ORF">DFR47_101191</name>
</gene>
<feature type="binding site" evidence="14">
    <location>
        <position position="58"/>
    </location>
    <ligand>
        <name>ATP</name>
        <dbReference type="ChEBI" id="CHEBI:30616"/>
    </ligand>
</feature>
<sequence>MAQIISTEPSDLQIAAEVLGAGKLAALPTETVYGLAADATNGSAVAGIFSAKGRPHFNPLIAHMATLDMAERYVVFDDISRRLAAKFWPGPLTLVLPLREGAAIHPLVTAGLTTLAIRMPRGPIAEIIAALDRPLAAPSANSSGRISATSAQAVQDDLGAKLDLIVDGGACVVGLESTIVKIENGQAFLLRPGGLAAEEIEAFIGEPLHRLDQRAAIQAPGMMASHYAPDAAMRLNVSEVREGEALLAFGAQRASGADKAVAMLNLSPSGDLHEAAVHLFDYMKRLDAAGAKTIAVEPVPHNGLGEAINDRLSRAAAPRD</sequence>
<dbReference type="Pfam" id="PF03481">
    <property type="entry name" value="Sua5_C"/>
    <property type="match status" value="1"/>
</dbReference>
<evidence type="ECO:0000256" key="10">
    <source>
        <dbReference type="ARBA" id="ARBA00022840"/>
    </source>
</evidence>
<organism evidence="16 17">
    <name type="scientific">Pseudochrobactrum asaccharolyticum</name>
    <dbReference type="NCBI Taxonomy" id="354351"/>
    <lineage>
        <taxon>Bacteria</taxon>
        <taxon>Pseudomonadati</taxon>
        <taxon>Pseudomonadota</taxon>
        <taxon>Alphaproteobacteria</taxon>
        <taxon>Hyphomicrobiales</taxon>
        <taxon>Brucellaceae</taxon>
        <taxon>Pseudochrobactrum</taxon>
    </lineage>
</organism>
<feature type="binding site" evidence="14">
    <location>
        <position position="31"/>
    </location>
    <ligand>
        <name>L-threonine</name>
        <dbReference type="ChEBI" id="CHEBI:57926"/>
    </ligand>
</feature>
<feature type="binding site" evidence="14">
    <location>
        <position position="118"/>
    </location>
    <ligand>
        <name>ATP</name>
        <dbReference type="ChEBI" id="CHEBI:30616"/>
    </ligand>
</feature>
<evidence type="ECO:0000256" key="5">
    <source>
        <dbReference type="ARBA" id="ARBA00022490"/>
    </source>
</evidence>
<dbReference type="AlphaFoldDB" id="A0A366E8D5"/>
<keyword evidence="8 13" id="KW-0548">Nucleotidyltransferase</keyword>
<protein>
    <recommendedName>
        <fullName evidence="4 13">Threonylcarbamoyl-AMP synthase</fullName>
        <shortName evidence="13">TC-AMP synthase</shortName>
        <ecNumber evidence="3 13">2.7.7.87</ecNumber>
    </recommendedName>
    <alternativeName>
        <fullName evidence="11 13">L-threonylcarbamoyladenylate synthase</fullName>
    </alternativeName>
</protein>
<comment type="function">
    <text evidence="13">Required for the formation of a threonylcarbamoyl group on adenosine at position 37 (t(6)A37) in tRNAs that read codons beginning with adenine.</text>
</comment>
<dbReference type="GO" id="GO:0003725">
    <property type="term" value="F:double-stranded RNA binding"/>
    <property type="evidence" value="ECO:0007669"/>
    <property type="project" value="UniProtKB-UniRule"/>
</dbReference>
<evidence type="ECO:0000256" key="13">
    <source>
        <dbReference type="PIRNR" id="PIRNR004930"/>
    </source>
</evidence>
<dbReference type="InterPro" id="IPR005145">
    <property type="entry name" value="Sua5_C"/>
</dbReference>
<feature type="binding site" evidence="14">
    <location>
        <position position="54"/>
    </location>
    <ligand>
        <name>ATP</name>
        <dbReference type="ChEBI" id="CHEBI:30616"/>
    </ligand>
</feature>
<keyword evidence="10 13" id="KW-0067">ATP-binding</keyword>
<dbReference type="InterPro" id="IPR050156">
    <property type="entry name" value="TC-AMP_synthase_SUA5"/>
</dbReference>
<feature type="binding site" evidence="14">
    <location>
        <position position="177"/>
    </location>
    <ligand>
        <name>L-threonine</name>
        <dbReference type="ChEBI" id="CHEBI:57926"/>
    </ligand>
</feature>
<feature type="binding site" evidence="14">
    <location>
        <position position="114"/>
    </location>
    <ligand>
        <name>ATP</name>
        <dbReference type="ChEBI" id="CHEBI:30616"/>
    </ligand>
</feature>
<keyword evidence="17" id="KW-1185">Reference proteome</keyword>
<dbReference type="Gene3D" id="3.40.50.11030">
    <property type="entry name" value="Threonylcarbamoyl-AMP synthase, C-terminal domain"/>
    <property type="match status" value="1"/>
</dbReference>
<feature type="domain" description="YrdC-like" evidence="15">
    <location>
        <begin position="9"/>
        <end position="195"/>
    </location>
</feature>
<dbReference type="OrthoDB" id="9814580at2"/>
<evidence type="ECO:0000256" key="7">
    <source>
        <dbReference type="ARBA" id="ARBA00022694"/>
    </source>
</evidence>
<keyword evidence="5 13" id="KW-0963">Cytoplasm</keyword>
<evidence type="ECO:0000256" key="8">
    <source>
        <dbReference type="ARBA" id="ARBA00022695"/>
    </source>
</evidence>
<dbReference type="GO" id="GO:0000049">
    <property type="term" value="F:tRNA binding"/>
    <property type="evidence" value="ECO:0007669"/>
    <property type="project" value="TreeGrafter"/>
</dbReference>
<dbReference type="PANTHER" id="PTHR17490">
    <property type="entry name" value="SUA5"/>
    <property type="match status" value="1"/>
</dbReference>
<dbReference type="RefSeq" id="WP_113942543.1">
    <property type="nucleotide sequence ID" value="NZ_JBHEEG010000003.1"/>
</dbReference>
<comment type="similarity">
    <text evidence="2 13">Belongs to the SUA5 family.</text>
</comment>
<feature type="binding site" evidence="14">
    <location>
        <position position="147"/>
    </location>
    <ligand>
        <name>ATP</name>
        <dbReference type="ChEBI" id="CHEBI:30616"/>
    </ligand>
</feature>
<evidence type="ECO:0000256" key="9">
    <source>
        <dbReference type="ARBA" id="ARBA00022741"/>
    </source>
</evidence>
<feature type="binding site" evidence="14">
    <location>
        <position position="139"/>
    </location>
    <ligand>
        <name>ATP</name>
        <dbReference type="ChEBI" id="CHEBI:30616"/>
    </ligand>
</feature>
<dbReference type="Pfam" id="PF01300">
    <property type="entry name" value="Sua5_yciO_yrdC"/>
    <property type="match status" value="1"/>
</dbReference>
<dbReference type="GO" id="GO:0006450">
    <property type="term" value="P:regulation of translational fidelity"/>
    <property type="evidence" value="ECO:0007669"/>
    <property type="project" value="TreeGrafter"/>
</dbReference>
<name>A0A366E8D5_9HYPH</name>
<keyword evidence="9 13" id="KW-0547">Nucleotide-binding</keyword>
<dbReference type="EMBL" id="QNRH01000001">
    <property type="protein sequence ID" value="RBO98592.1"/>
    <property type="molecule type" value="Genomic_DNA"/>
</dbReference>
<evidence type="ECO:0000256" key="4">
    <source>
        <dbReference type="ARBA" id="ARBA00015492"/>
    </source>
</evidence>
<dbReference type="Gene3D" id="3.90.870.10">
    <property type="entry name" value="DHBP synthase"/>
    <property type="match status" value="1"/>
</dbReference>
<evidence type="ECO:0000313" key="17">
    <source>
        <dbReference type="Proteomes" id="UP000252893"/>
    </source>
</evidence>
<evidence type="ECO:0000256" key="14">
    <source>
        <dbReference type="PIRSR" id="PIRSR004930-1"/>
    </source>
</evidence>
<comment type="caution">
    <text evidence="16">The sequence shown here is derived from an EMBL/GenBank/DDBJ whole genome shotgun (WGS) entry which is preliminary data.</text>
</comment>
<comment type="subcellular location">
    <subcellularLocation>
        <location evidence="1 13">Cytoplasm</location>
    </subcellularLocation>
</comment>
<dbReference type="Proteomes" id="UP000252893">
    <property type="component" value="Unassembled WGS sequence"/>
</dbReference>
<dbReference type="InterPro" id="IPR010923">
    <property type="entry name" value="T(6)A37_SUA5"/>
</dbReference>
<dbReference type="GO" id="GO:0005737">
    <property type="term" value="C:cytoplasm"/>
    <property type="evidence" value="ECO:0007669"/>
    <property type="project" value="UniProtKB-SubCell"/>
</dbReference>
<accession>A0A366E8D5</accession>
<proteinExistence type="inferred from homology"/>
<dbReference type="PIRSF" id="PIRSF004930">
    <property type="entry name" value="Tln_factor_SUA5"/>
    <property type="match status" value="1"/>
</dbReference>
<dbReference type="GO" id="GO:0005524">
    <property type="term" value="F:ATP binding"/>
    <property type="evidence" value="ECO:0007669"/>
    <property type="project" value="UniProtKB-UniRule"/>
</dbReference>
<comment type="catalytic activity">
    <reaction evidence="12 13">
        <text>L-threonine + hydrogencarbonate + ATP = L-threonylcarbamoyladenylate + diphosphate + H2O</text>
        <dbReference type="Rhea" id="RHEA:36407"/>
        <dbReference type="ChEBI" id="CHEBI:15377"/>
        <dbReference type="ChEBI" id="CHEBI:17544"/>
        <dbReference type="ChEBI" id="CHEBI:30616"/>
        <dbReference type="ChEBI" id="CHEBI:33019"/>
        <dbReference type="ChEBI" id="CHEBI:57926"/>
        <dbReference type="ChEBI" id="CHEBI:73682"/>
        <dbReference type="EC" id="2.7.7.87"/>
    </reaction>
</comment>
<feature type="binding site" evidence="14">
    <location>
        <position position="191"/>
    </location>
    <ligand>
        <name>ATP</name>
        <dbReference type="ChEBI" id="CHEBI:30616"/>
    </ligand>
</feature>
<dbReference type="GO" id="GO:0008033">
    <property type="term" value="P:tRNA processing"/>
    <property type="evidence" value="ECO:0007669"/>
    <property type="project" value="UniProtKB-KW"/>
</dbReference>
<keyword evidence="7 13" id="KW-0819">tRNA processing</keyword>
<reference evidence="16 17" key="1">
    <citation type="submission" date="2018-06" db="EMBL/GenBank/DDBJ databases">
        <title>Genomic Encyclopedia of Type Strains, Phase IV (KMG-IV): sequencing the most valuable type-strain genomes for metagenomic binning, comparative biology and taxonomic classification.</title>
        <authorList>
            <person name="Goeker M."/>
        </authorList>
    </citation>
    <scope>NUCLEOTIDE SEQUENCE [LARGE SCALE GENOMIC DNA]</scope>
    <source>
        <strain evidence="16 17">DSM 25619</strain>
    </source>
</reference>
<evidence type="ECO:0000313" key="16">
    <source>
        <dbReference type="EMBL" id="RBO98592.1"/>
    </source>
</evidence>
<dbReference type="PROSITE" id="PS51163">
    <property type="entry name" value="YRDC"/>
    <property type="match status" value="1"/>
</dbReference>
<keyword evidence="6 13" id="KW-0808">Transferase</keyword>
<dbReference type="InterPro" id="IPR017945">
    <property type="entry name" value="DHBP_synth_RibB-like_a/b_dom"/>
</dbReference>
<feature type="binding site" evidence="14">
    <location>
        <position position="137"/>
    </location>
    <ligand>
        <name>L-threonine</name>
        <dbReference type="ChEBI" id="CHEBI:57926"/>
    </ligand>
</feature>
<evidence type="ECO:0000256" key="12">
    <source>
        <dbReference type="ARBA" id="ARBA00048366"/>
    </source>
</evidence>